<keyword evidence="4" id="KW-1133">Transmembrane helix</keyword>
<dbReference type="Pfam" id="PF13416">
    <property type="entry name" value="SBP_bac_8"/>
    <property type="match status" value="1"/>
</dbReference>
<evidence type="ECO:0000313" key="6">
    <source>
        <dbReference type="Proteomes" id="UP001144280"/>
    </source>
</evidence>
<evidence type="ECO:0000256" key="1">
    <source>
        <dbReference type="ARBA" id="ARBA00008520"/>
    </source>
</evidence>
<comment type="similarity">
    <text evidence="1">Belongs to the bacterial solute-binding protein 1 family.</text>
</comment>
<evidence type="ECO:0000256" key="2">
    <source>
        <dbReference type="ARBA" id="ARBA00022448"/>
    </source>
</evidence>
<dbReference type="Proteomes" id="UP001144280">
    <property type="component" value="Unassembled WGS sequence"/>
</dbReference>
<keyword evidence="6" id="KW-1185">Reference proteome</keyword>
<dbReference type="EMBL" id="BSDI01000051">
    <property type="protein sequence ID" value="GLI01875.1"/>
    <property type="molecule type" value="Genomic_DNA"/>
</dbReference>
<keyword evidence="4" id="KW-0812">Transmembrane</keyword>
<organism evidence="5 6">
    <name type="scientific">Phytohabitans aurantiacus</name>
    <dbReference type="NCBI Taxonomy" id="3016789"/>
    <lineage>
        <taxon>Bacteria</taxon>
        <taxon>Bacillati</taxon>
        <taxon>Actinomycetota</taxon>
        <taxon>Actinomycetes</taxon>
        <taxon>Micromonosporales</taxon>
        <taxon>Micromonosporaceae</taxon>
    </lineage>
</organism>
<evidence type="ECO:0008006" key="7">
    <source>
        <dbReference type="Google" id="ProtNLM"/>
    </source>
</evidence>
<evidence type="ECO:0000313" key="5">
    <source>
        <dbReference type="EMBL" id="GLI01875.1"/>
    </source>
</evidence>
<keyword evidence="4" id="KW-0472">Membrane</keyword>
<accession>A0ABQ5R591</accession>
<protein>
    <recommendedName>
        <fullName evidence="7">Extracellular solute-binding protein</fullName>
    </recommendedName>
</protein>
<dbReference type="SUPFAM" id="SSF53850">
    <property type="entry name" value="Periplasmic binding protein-like II"/>
    <property type="match status" value="1"/>
</dbReference>
<dbReference type="PANTHER" id="PTHR30061:SF50">
    <property type="entry name" value="MALTOSE_MALTODEXTRIN-BINDING PERIPLASMIC PROTEIN"/>
    <property type="match status" value="1"/>
</dbReference>
<keyword evidence="2" id="KW-0813">Transport</keyword>
<keyword evidence="3" id="KW-0732">Signal</keyword>
<reference evidence="5" key="1">
    <citation type="submission" date="2022-12" db="EMBL/GenBank/DDBJ databases">
        <title>New Phytohabitans aurantiacus sp. RD004123 nov., an actinomycete isolated from soil.</title>
        <authorList>
            <person name="Triningsih D.W."/>
            <person name="Harunari E."/>
            <person name="Igarashi Y."/>
        </authorList>
    </citation>
    <scope>NUCLEOTIDE SEQUENCE</scope>
    <source>
        <strain evidence="5">RD004123</strain>
    </source>
</reference>
<name>A0ABQ5R591_9ACTN</name>
<dbReference type="PANTHER" id="PTHR30061">
    <property type="entry name" value="MALTOSE-BINDING PERIPLASMIC PROTEIN"/>
    <property type="match status" value="1"/>
</dbReference>
<dbReference type="InterPro" id="IPR006059">
    <property type="entry name" value="SBP"/>
</dbReference>
<feature type="transmembrane region" description="Helical" evidence="4">
    <location>
        <begin position="16"/>
        <end position="36"/>
    </location>
</feature>
<proteinExistence type="inferred from homology"/>
<evidence type="ECO:0000256" key="3">
    <source>
        <dbReference type="ARBA" id="ARBA00022729"/>
    </source>
</evidence>
<evidence type="ECO:0000256" key="4">
    <source>
        <dbReference type="SAM" id="Phobius"/>
    </source>
</evidence>
<gene>
    <name evidence="5" type="ORF">Pa4123_71520</name>
</gene>
<sequence length="552" mass="59854">MPTVDQGVDWGDIPTWLSSIATVGALLFAALAALAAQRVYRIESERDRVNAEQRKEQEAYLRRTQAALVSAWWGHEAGAWGAFVRNASETPVYQASLTVLDVHDPDVHERVDLPVIPPAGEPMFRPTGLTDGGGAGADYRVEITFTDSAGARWIRDQQGRLSELRPEVVIWADERRARALRGFASEFLATHGVKVRFRTGRIEALRDDLLGGQEAPDILVGPHDWLGRLVRAGAVEPLVMSQRRREGFLPEAVAAMTHQGELYGVPYALDTAVLLRHTGLAPEQPATFEELLATGQALRAEGRADEVLAMQVGPDGDAYYMYPILVAAGGRLFDRNRGGVLDPSAVAVDAPETVAAFDRFRDLGARGTGVLRREIDRERATELFAAGRTPYLICASRVLADLARAGLPFAVGPVPPFEGFPAVRAFSSVHGFFLTRHGPNKTIAQDLAVHYLTRTEVALALYEAQPRPPALRLALEQVVDTDPRVAAFAAECRNGDLMPSVPEMPDVWRLLGRAEADLIAGADTAATVRQLAQGLRSALGARRSAPAPRAGV</sequence>
<comment type="caution">
    <text evidence="5">The sequence shown here is derived from an EMBL/GenBank/DDBJ whole genome shotgun (WGS) entry which is preliminary data.</text>
</comment>
<dbReference type="Gene3D" id="3.40.190.10">
    <property type="entry name" value="Periplasmic binding protein-like II"/>
    <property type="match status" value="2"/>
</dbReference>